<organism evidence="1 2">
    <name type="scientific">Arthrobacter mobilis</name>
    <dbReference type="NCBI Taxonomy" id="2724944"/>
    <lineage>
        <taxon>Bacteria</taxon>
        <taxon>Bacillati</taxon>
        <taxon>Actinomycetota</taxon>
        <taxon>Actinomycetes</taxon>
        <taxon>Micrococcales</taxon>
        <taxon>Micrococcaceae</taxon>
        <taxon>Arthrobacter</taxon>
    </lineage>
</organism>
<dbReference type="InterPro" id="IPR029069">
    <property type="entry name" value="HotDog_dom_sf"/>
</dbReference>
<dbReference type="Proteomes" id="UP000544090">
    <property type="component" value="Unassembled WGS sequence"/>
</dbReference>
<evidence type="ECO:0000313" key="2">
    <source>
        <dbReference type="Proteomes" id="UP000544090"/>
    </source>
</evidence>
<dbReference type="Gene3D" id="3.10.129.10">
    <property type="entry name" value="Hotdog Thioesterase"/>
    <property type="match status" value="1"/>
</dbReference>
<keyword evidence="2" id="KW-1185">Reference proteome</keyword>
<gene>
    <name evidence="1" type="ORF">HGG74_19545</name>
</gene>
<accession>A0A7X6QMG0</accession>
<dbReference type="RefSeq" id="WP_168489096.1">
    <property type="nucleotide sequence ID" value="NZ_JAAZSQ010000030.1"/>
</dbReference>
<proteinExistence type="predicted"/>
<name>A0A7X6QMG0_9MICC</name>
<dbReference type="CDD" id="cd00586">
    <property type="entry name" value="4HBT"/>
    <property type="match status" value="1"/>
</dbReference>
<dbReference type="AlphaFoldDB" id="A0A7X6QMG0"/>
<protein>
    <submittedName>
        <fullName evidence="1">Acyl-CoA thioesterase</fullName>
    </submittedName>
</protein>
<dbReference type="EMBL" id="JAAZSQ010000030">
    <property type="protein sequence ID" value="NKX56674.1"/>
    <property type="molecule type" value="Genomic_DNA"/>
</dbReference>
<dbReference type="SUPFAM" id="SSF54637">
    <property type="entry name" value="Thioesterase/thiol ester dehydrase-isomerase"/>
    <property type="match status" value="1"/>
</dbReference>
<evidence type="ECO:0000313" key="1">
    <source>
        <dbReference type="EMBL" id="NKX56674.1"/>
    </source>
</evidence>
<reference evidence="1 2" key="1">
    <citation type="submission" date="2020-04" db="EMBL/GenBank/DDBJ databases">
        <title>Arthrobacter sp. nov.</title>
        <authorList>
            <person name="Liu S."/>
        </authorList>
    </citation>
    <scope>NUCLEOTIDE SEQUENCE [LARGE SCALE GENOMIC DNA]</scope>
    <source>
        <strain evidence="1 2">E918</strain>
    </source>
</reference>
<sequence>MGYNRTVRISLGDVDSAQVIFFPTVYRWHEYNFSEWLAANFRPLREILASGFGLPVVHSSAEYLSPLHQDDSVTLESWVADIGRTSLTFRTNVLEGAGVAAIVETKHVWVAFSPAGEFKAAPFPAELAAALTTDVSPG</sequence>
<comment type="caution">
    <text evidence="1">The sequence shown here is derived from an EMBL/GenBank/DDBJ whole genome shotgun (WGS) entry which is preliminary data.</text>
</comment>
<dbReference type="Pfam" id="PF13279">
    <property type="entry name" value="4HBT_2"/>
    <property type="match status" value="1"/>
</dbReference>